<dbReference type="SMART" id="SM00947">
    <property type="entry name" value="Pro_CA"/>
    <property type="match status" value="1"/>
</dbReference>
<evidence type="ECO:0000256" key="2">
    <source>
        <dbReference type="ARBA" id="ARBA00006217"/>
    </source>
</evidence>
<name>A0ABQ2X9A5_9BURK</name>
<dbReference type="InterPro" id="IPR001765">
    <property type="entry name" value="Carbonic_anhydrase"/>
</dbReference>
<protein>
    <recommendedName>
        <fullName evidence="3 8">Carbonic anhydrase</fullName>
        <ecNumber evidence="3 8">4.2.1.1</ecNumber>
    </recommendedName>
    <alternativeName>
        <fullName evidence="8">Carbonate dehydratase</fullName>
    </alternativeName>
</protein>
<feature type="compositionally biased region" description="Basic and acidic residues" evidence="9">
    <location>
        <begin position="226"/>
        <end position="237"/>
    </location>
</feature>
<accession>A0ABQ2X9A5</accession>
<dbReference type="Gene3D" id="3.40.1050.10">
    <property type="entry name" value="Carbonic anhydrase"/>
    <property type="match status" value="1"/>
</dbReference>
<evidence type="ECO:0000313" key="10">
    <source>
        <dbReference type="EMBL" id="GGX05901.1"/>
    </source>
</evidence>
<reference evidence="11" key="1">
    <citation type="journal article" date="2019" name="Int. J. Syst. Evol. Microbiol.">
        <title>The Global Catalogue of Microorganisms (GCM) 10K type strain sequencing project: providing services to taxonomists for standard genome sequencing and annotation.</title>
        <authorList>
            <consortium name="The Broad Institute Genomics Platform"/>
            <consortium name="The Broad Institute Genome Sequencing Center for Infectious Disease"/>
            <person name="Wu L."/>
            <person name="Ma J."/>
        </authorList>
    </citation>
    <scope>NUCLEOTIDE SEQUENCE [LARGE SCALE GENOMIC DNA]</scope>
    <source>
        <strain evidence="11">KCTC 23916</strain>
    </source>
</reference>
<proteinExistence type="inferred from homology"/>
<keyword evidence="5 8" id="KW-0862">Zinc</keyword>
<evidence type="ECO:0000256" key="4">
    <source>
        <dbReference type="ARBA" id="ARBA00022723"/>
    </source>
</evidence>
<evidence type="ECO:0000256" key="7">
    <source>
        <dbReference type="ARBA" id="ARBA00048348"/>
    </source>
</evidence>
<dbReference type="EMBL" id="BMYT01000001">
    <property type="protein sequence ID" value="GGX05901.1"/>
    <property type="molecule type" value="Genomic_DNA"/>
</dbReference>
<keyword evidence="11" id="KW-1185">Reference proteome</keyword>
<dbReference type="Proteomes" id="UP000620127">
    <property type="component" value="Unassembled WGS sequence"/>
</dbReference>
<dbReference type="InterPro" id="IPR015892">
    <property type="entry name" value="Carbonic_anhydrase_CS"/>
</dbReference>
<evidence type="ECO:0000313" key="11">
    <source>
        <dbReference type="Proteomes" id="UP000620127"/>
    </source>
</evidence>
<comment type="caution">
    <text evidence="10">The sequence shown here is derived from an EMBL/GenBank/DDBJ whole genome shotgun (WGS) entry which is preliminary data.</text>
</comment>
<sequence length="243" mass="27075">MEVRNIHQFIEGFQRFQSKYFAGEKPLYNKLNNGQNPTTLLIGCCDSRVDPALLLDCDPGDIFVIRNVANLVPPCNESGNQQGVSAAIQFAVEALNVKRIIVMGHEKCGGIRALMQGYQPSRKIDFIGRWMRIVEPVKQQVLSQLSHCSKEVQNHACELGAIIMSLNNLRSFPWVAEREQSGEIALHGWYFDMTNGALLAYSDRTDSFLPMVCPLGVPHASSVDAVESHETTEEVSKNPELVD</sequence>
<gene>
    <name evidence="10" type="primary">cynT</name>
    <name evidence="10" type="ORF">GCM10011282_10370</name>
</gene>
<evidence type="ECO:0000256" key="6">
    <source>
        <dbReference type="ARBA" id="ARBA00023239"/>
    </source>
</evidence>
<dbReference type="InterPro" id="IPR036874">
    <property type="entry name" value="Carbonic_anhydrase_sf"/>
</dbReference>
<comment type="catalytic activity">
    <reaction evidence="7 8">
        <text>hydrogencarbonate + H(+) = CO2 + H2O</text>
        <dbReference type="Rhea" id="RHEA:10748"/>
        <dbReference type="ChEBI" id="CHEBI:15377"/>
        <dbReference type="ChEBI" id="CHEBI:15378"/>
        <dbReference type="ChEBI" id="CHEBI:16526"/>
        <dbReference type="ChEBI" id="CHEBI:17544"/>
        <dbReference type="EC" id="4.2.1.1"/>
    </reaction>
</comment>
<keyword evidence="4" id="KW-0479">Metal-binding</keyword>
<organism evidence="10 11">
    <name type="scientific">Undibacterium macrobrachii</name>
    <dbReference type="NCBI Taxonomy" id="1119058"/>
    <lineage>
        <taxon>Bacteria</taxon>
        <taxon>Pseudomonadati</taxon>
        <taxon>Pseudomonadota</taxon>
        <taxon>Betaproteobacteria</taxon>
        <taxon>Burkholderiales</taxon>
        <taxon>Oxalobacteraceae</taxon>
        <taxon>Undibacterium</taxon>
    </lineage>
</organism>
<keyword evidence="6 8" id="KW-0456">Lyase</keyword>
<comment type="function">
    <text evidence="8">Reversible hydration of carbon dioxide.</text>
</comment>
<dbReference type="EC" id="4.2.1.1" evidence="3 8"/>
<evidence type="ECO:0000256" key="5">
    <source>
        <dbReference type="ARBA" id="ARBA00022833"/>
    </source>
</evidence>
<dbReference type="Pfam" id="PF00484">
    <property type="entry name" value="Pro_CA"/>
    <property type="match status" value="1"/>
</dbReference>
<dbReference type="SUPFAM" id="SSF53056">
    <property type="entry name" value="beta-carbonic anhydrase, cab"/>
    <property type="match status" value="1"/>
</dbReference>
<evidence type="ECO:0000256" key="8">
    <source>
        <dbReference type="RuleBase" id="RU003956"/>
    </source>
</evidence>
<evidence type="ECO:0000256" key="9">
    <source>
        <dbReference type="SAM" id="MobiDB-lite"/>
    </source>
</evidence>
<evidence type="ECO:0000256" key="1">
    <source>
        <dbReference type="ARBA" id="ARBA00001947"/>
    </source>
</evidence>
<dbReference type="RefSeq" id="WP_308426969.1">
    <property type="nucleotide sequence ID" value="NZ_BMYT01000001.1"/>
</dbReference>
<feature type="region of interest" description="Disordered" evidence="9">
    <location>
        <begin position="223"/>
        <end position="243"/>
    </location>
</feature>
<comment type="cofactor">
    <cofactor evidence="1">
        <name>Zn(2+)</name>
        <dbReference type="ChEBI" id="CHEBI:29105"/>
    </cofactor>
</comment>
<dbReference type="InterPro" id="IPR045066">
    <property type="entry name" value="Beta_CA_cladeB"/>
</dbReference>
<comment type="similarity">
    <text evidence="2 8">Belongs to the beta-class carbonic anhydrase family.</text>
</comment>
<dbReference type="PANTHER" id="PTHR11002">
    <property type="entry name" value="CARBONIC ANHYDRASE"/>
    <property type="match status" value="1"/>
</dbReference>
<dbReference type="PANTHER" id="PTHR11002:SF76">
    <property type="entry name" value="CARBONIC ANHYDRASE"/>
    <property type="match status" value="1"/>
</dbReference>
<evidence type="ECO:0000256" key="3">
    <source>
        <dbReference type="ARBA" id="ARBA00012925"/>
    </source>
</evidence>
<dbReference type="PROSITE" id="PS00705">
    <property type="entry name" value="PROK_CO2_ANHYDRASE_2"/>
    <property type="match status" value="1"/>
</dbReference>
<dbReference type="CDD" id="cd00884">
    <property type="entry name" value="beta_CA_cladeB"/>
    <property type="match status" value="1"/>
</dbReference>